<keyword evidence="3" id="KW-1185">Reference proteome</keyword>
<proteinExistence type="predicted"/>
<feature type="domain" description="Heterokaryon incompatibility" evidence="1">
    <location>
        <begin position="56"/>
        <end position="210"/>
    </location>
</feature>
<dbReference type="PANTHER" id="PTHR33112:SF10">
    <property type="entry name" value="TOL"/>
    <property type="match status" value="1"/>
</dbReference>
<dbReference type="AlphaFoldDB" id="A0A8H3ZQE5"/>
<dbReference type="EMBL" id="WOWK01000016">
    <property type="protein sequence ID" value="KAF0328599.1"/>
    <property type="molecule type" value="Genomic_DNA"/>
</dbReference>
<evidence type="ECO:0000313" key="3">
    <source>
        <dbReference type="Proteomes" id="UP000434172"/>
    </source>
</evidence>
<dbReference type="PANTHER" id="PTHR33112">
    <property type="entry name" value="DOMAIN PROTEIN, PUTATIVE-RELATED"/>
    <property type="match status" value="1"/>
</dbReference>
<evidence type="ECO:0000313" key="2">
    <source>
        <dbReference type="EMBL" id="KAF0328599.1"/>
    </source>
</evidence>
<reference evidence="2 3" key="1">
    <citation type="submission" date="2019-12" db="EMBL/GenBank/DDBJ databases">
        <title>A genome sequence resource for the geographically widespread anthracnose pathogen Colletotrichum asianum.</title>
        <authorList>
            <person name="Meng Y."/>
        </authorList>
    </citation>
    <scope>NUCLEOTIDE SEQUENCE [LARGE SCALE GENOMIC DNA]</scope>
    <source>
        <strain evidence="2 3">ICMP 18580</strain>
    </source>
</reference>
<evidence type="ECO:0000259" key="1">
    <source>
        <dbReference type="Pfam" id="PF06985"/>
    </source>
</evidence>
<dbReference type="Pfam" id="PF06985">
    <property type="entry name" value="HET"/>
    <property type="match status" value="1"/>
</dbReference>
<sequence length="481" mass="54946">MIRAWYHGCTCRKWRPESRVLPTRLVQVWRPRQQGFPDTCARLCDTGNLLVESTSYVTLSHRWGPDTFLKLQKSNQRVFQEGIPVDQLLNVFKDALYIAAELNIHFIWIDSLCIIQDCQEDWTRESKRMGEVYQYGECNTAATGYDHGNQSLFGTRDAIPFQQFPVYIDCYFRGNPGQHFKGFYVKVNERGFRDAIINGPLNSRGWVAQEWALSPAVLHYTPEEIWWDCDDRIACETLPSGAENWDPLELCTNRRIRSLIDGNKEPIYRFWRSFIQLYAHTETTFEKDRFPAVAGIARILGNMLHEGFIAGIWEGDIVRSIVWECRDELSIPSTHLAPSWSWACVCGRISGWGFETSSLAHQLGCVSIQVLSDIDGFTSDLEATSLEKSNVRALAIQGPLRKLPHDLSVEIGEGINGVRYVDVIEDRYRMNLGLQDGSIPDEQAWRLEGSTHLLPLAKDEESVYGLLIQHVPEAPDPNTSR</sequence>
<dbReference type="Proteomes" id="UP000434172">
    <property type="component" value="Unassembled WGS sequence"/>
</dbReference>
<dbReference type="InterPro" id="IPR010730">
    <property type="entry name" value="HET"/>
</dbReference>
<name>A0A8H3ZQE5_9PEZI</name>
<gene>
    <name evidence="2" type="ORF">GQ607_004011</name>
</gene>
<organism evidence="2 3">
    <name type="scientific">Colletotrichum asianum</name>
    <dbReference type="NCBI Taxonomy" id="702518"/>
    <lineage>
        <taxon>Eukaryota</taxon>
        <taxon>Fungi</taxon>
        <taxon>Dikarya</taxon>
        <taxon>Ascomycota</taxon>
        <taxon>Pezizomycotina</taxon>
        <taxon>Sordariomycetes</taxon>
        <taxon>Hypocreomycetidae</taxon>
        <taxon>Glomerellales</taxon>
        <taxon>Glomerellaceae</taxon>
        <taxon>Colletotrichum</taxon>
        <taxon>Colletotrichum gloeosporioides species complex</taxon>
    </lineage>
</organism>
<comment type="caution">
    <text evidence="2">The sequence shown here is derived from an EMBL/GenBank/DDBJ whole genome shotgun (WGS) entry which is preliminary data.</text>
</comment>
<accession>A0A8H3ZQE5</accession>
<protein>
    <recommendedName>
        <fullName evidence="1">Heterokaryon incompatibility domain-containing protein</fullName>
    </recommendedName>
</protein>
<dbReference type="OrthoDB" id="3486565at2759"/>